<keyword evidence="3" id="KW-0418">Kinase</keyword>
<name>A0A0D0DAE2_9AGAM</name>
<reference evidence="5 6" key="1">
    <citation type="submission" date="2014-04" db="EMBL/GenBank/DDBJ databases">
        <authorList>
            <consortium name="DOE Joint Genome Institute"/>
            <person name="Kuo A."/>
            <person name="Kohler A."/>
            <person name="Jargeat P."/>
            <person name="Nagy L.G."/>
            <person name="Floudas D."/>
            <person name="Copeland A."/>
            <person name="Barry K.W."/>
            <person name="Cichocki N."/>
            <person name="Veneault-Fourrey C."/>
            <person name="LaButti K."/>
            <person name="Lindquist E.A."/>
            <person name="Lipzen A."/>
            <person name="Lundell T."/>
            <person name="Morin E."/>
            <person name="Murat C."/>
            <person name="Sun H."/>
            <person name="Tunlid A."/>
            <person name="Henrissat B."/>
            <person name="Grigoriev I.V."/>
            <person name="Hibbett D.S."/>
            <person name="Martin F."/>
            <person name="Nordberg H.P."/>
            <person name="Cantor M.N."/>
            <person name="Hua S.X."/>
        </authorList>
    </citation>
    <scope>NUCLEOTIDE SEQUENCE [LARGE SCALE GENOMIC DNA]</scope>
    <source>
        <strain evidence="5 6">Ve08.2h10</strain>
    </source>
</reference>
<evidence type="ECO:0000313" key="5">
    <source>
        <dbReference type="EMBL" id="KIK74190.1"/>
    </source>
</evidence>
<organism evidence="5 6">
    <name type="scientific">Paxillus rubicundulus Ve08.2h10</name>
    <dbReference type="NCBI Taxonomy" id="930991"/>
    <lineage>
        <taxon>Eukaryota</taxon>
        <taxon>Fungi</taxon>
        <taxon>Dikarya</taxon>
        <taxon>Basidiomycota</taxon>
        <taxon>Agaricomycotina</taxon>
        <taxon>Agaricomycetes</taxon>
        <taxon>Agaricomycetidae</taxon>
        <taxon>Boletales</taxon>
        <taxon>Paxilineae</taxon>
        <taxon>Paxillaceae</taxon>
        <taxon>Paxillus</taxon>
    </lineage>
</organism>
<keyword evidence="4" id="KW-0067">ATP-binding</keyword>
<dbReference type="HOGENOM" id="CLU_2638787_0_0_1"/>
<evidence type="ECO:0000256" key="3">
    <source>
        <dbReference type="ARBA" id="ARBA00022777"/>
    </source>
</evidence>
<sequence>MLEGYLTAKAREVLPTEYSRKDLVFNIQRLAVLTTTLGQSPPDPELIYEAMKDRVHQPYRTKLCCMAERQLEDVTSK</sequence>
<dbReference type="OrthoDB" id="195231at2759"/>
<keyword evidence="6" id="KW-1185">Reference proteome</keyword>
<dbReference type="InParanoid" id="A0A0D0DAE2"/>
<evidence type="ECO:0000313" key="6">
    <source>
        <dbReference type="Proteomes" id="UP000054538"/>
    </source>
</evidence>
<protein>
    <submittedName>
        <fullName evidence="5">Uncharacterized protein</fullName>
    </submittedName>
</protein>
<keyword evidence="2" id="KW-0547">Nucleotide-binding</keyword>
<dbReference type="GO" id="GO:0016301">
    <property type="term" value="F:kinase activity"/>
    <property type="evidence" value="ECO:0007669"/>
    <property type="project" value="UniProtKB-KW"/>
</dbReference>
<dbReference type="SUPFAM" id="SSF55060">
    <property type="entry name" value="GHMP Kinase, C-terminal domain"/>
    <property type="match status" value="1"/>
</dbReference>
<keyword evidence="1" id="KW-0808">Transferase</keyword>
<dbReference type="InterPro" id="IPR036554">
    <property type="entry name" value="GHMP_kinase_C_sf"/>
</dbReference>
<evidence type="ECO:0000256" key="2">
    <source>
        <dbReference type="ARBA" id="ARBA00022741"/>
    </source>
</evidence>
<accession>A0A0D0DAE2</accession>
<evidence type="ECO:0000256" key="4">
    <source>
        <dbReference type="ARBA" id="ARBA00022840"/>
    </source>
</evidence>
<dbReference type="PANTHER" id="PTHR20861">
    <property type="entry name" value="HOMOSERINE/4-DIPHOSPHOCYTIDYL-2-C-METHYL-D-ERYTHRITOL KINASE"/>
    <property type="match status" value="1"/>
</dbReference>
<gene>
    <name evidence="5" type="ORF">PAXRUDRAFT_556964</name>
</gene>
<dbReference type="GO" id="GO:0005524">
    <property type="term" value="F:ATP binding"/>
    <property type="evidence" value="ECO:0007669"/>
    <property type="project" value="UniProtKB-KW"/>
</dbReference>
<dbReference type="AlphaFoldDB" id="A0A0D0DAE2"/>
<dbReference type="STRING" id="930991.A0A0D0DAE2"/>
<dbReference type="Gene3D" id="3.30.70.890">
    <property type="entry name" value="GHMP kinase, C-terminal domain"/>
    <property type="match status" value="1"/>
</dbReference>
<dbReference type="EMBL" id="KN829088">
    <property type="protein sequence ID" value="KIK74190.1"/>
    <property type="molecule type" value="Genomic_DNA"/>
</dbReference>
<proteinExistence type="predicted"/>
<dbReference type="Proteomes" id="UP000054538">
    <property type="component" value="Unassembled WGS sequence"/>
</dbReference>
<dbReference type="PANTHER" id="PTHR20861:SF1">
    <property type="entry name" value="HOMOSERINE KINASE"/>
    <property type="match status" value="1"/>
</dbReference>
<evidence type="ECO:0000256" key="1">
    <source>
        <dbReference type="ARBA" id="ARBA00022679"/>
    </source>
</evidence>
<reference evidence="6" key="2">
    <citation type="submission" date="2015-01" db="EMBL/GenBank/DDBJ databases">
        <title>Evolutionary Origins and Diversification of the Mycorrhizal Mutualists.</title>
        <authorList>
            <consortium name="DOE Joint Genome Institute"/>
            <consortium name="Mycorrhizal Genomics Consortium"/>
            <person name="Kohler A."/>
            <person name="Kuo A."/>
            <person name="Nagy L.G."/>
            <person name="Floudas D."/>
            <person name="Copeland A."/>
            <person name="Barry K.W."/>
            <person name="Cichocki N."/>
            <person name="Veneault-Fourrey C."/>
            <person name="LaButti K."/>
            <person name="Lindquist E.A."/>
            <person name="Lipzen A."/>
            <person name="Lundell T."/>
            <person name="Morin E."/>
            <person name="Murat C."/>
            <person name="Riley R."/>
            <person name="Ohm R."/>
            <person name="Sun H."/>
            <person name="Tunlid A."/>
            <person name="Henrissat B."/>
            <person name="Grigoriev I.V."/>
            <person name="Hibbett D.S."/>
            <person name="Martin F."/>
        </authorList>
    </citation>
    <scope>NUCLEOTIDE SEQUENCE [LARGE SCALE GENOMIC DNA]</scope>
    <source>
        <strain evidence="6">Ve08.2h10</strain>
    </source>
</reference>